<name>A0A6M3J1X3_9ZZZZ</name>
<evidence type="ECO:0000313" key="1">
    <source>
        <dbReference type="EMBL" id="QJA63277.1"/>
    </source>
</evidence>
<evidence type="ECO:0000313" key="2">
    <source>
        <dbReference type="EMBL" id="QJA75087.1"/>
    </source>
</evidence>
<gene>
    <name evidence="2" type="ORF">MM415A01873_0018</name>
    <name evidence="1" type="ORF">MM415B00636_0010</name>
</gene>
<dbReference type="EMBL" id="MT141494">
    <property type="protein sequence ID" value="QJA63277.1"/>
    <property type="molecule type" value="Genomic_DNA"/>
</dbReference>
<sequence length="88" mass="10031">MTNKEQVRRRYPNAVCKKVRNWGPGYITMYAVYLDTKDDNPEFGRSAAQAWEFALNLRILPLRPLLQHHCADCGMALGLGEIHDCLPA</sequence>
<proteinExistence type="predicted"/>
<protein>
    <submittedName>
        <fullName evidence="1">Uncharacterized protein</fullName>
    </submittedName>
</protein>
<dbReference type="AlphaFoldDB" id="A0A6M3J1X3"/>
<organism evidence="1">
    <name type="scientific">viral metagenome</name>
    <dbReference type="NCBI Taxonomy" id="1070528"/>
    <lineage>
        <taxon>unclassified sequences</taxon>
        <taxon>metagenomes</taxon>
        <taxon>organismal metagenomes</taxon>
    </lineage>
</organism>
<reference evidence="1" key="1">
    <citation type="submission" date="2020-03" db="EMBL/GenBank/DDBJ databases">
        <title>The deep terrestrial virosphere.</title>
        <authorList>
            <person name="Holmfeldt K."/>
            <person name="Nilsson E."/>
            <person name="Simone D."/>
            <person name="Lopez-Fernandez M."/>
            <person name="Wu X."/>
            <person name="de Brujin I."/>
            <person name="Lundin D."/>
            <person name="Andersson A."/>
            <person name="Bertilsson S."/>
            <person name="Dopson M."/>
        </authorList>
    </citation>
    <scope>NUCLEOTIDE SEQUENCE</scope>
    <source>
        <strain evidence="2">MM415A01873</strain>
        <strain evidence="1">MM415B00636</strain>
    </source>
</reference>
<accession>A0A6M3J1X3</accession>
<dbReference type="EMBL" id="MT142139">
    <property type="protein sequence ID" value="QJA75087.1"/>
    <property type="molecule type" value="Genomic_DNA"/>
</dbReference>